<keyword evidence="2" id="KW-1185">Reference proteome</keyword>
<reference evidence="1 2" key="2">
    <citation type="submission" date="2018-11" db="EMBL/GenBank/DDBJ databases">
        <authorList>
            <consortium name="Pathogen Informatics"/>
        </authorList>
    </citation>
    <scope>NUCLEOTIDE SEQUENCE [LARGE SCALE GENOMIC DNA]</scope>
    <source>
        <strain evidence="1 2">NST_G2</strain>
    </source>
</reference>
<dbReference type="EMBL" id="UYSU01036745">
    <property type="protein sequence ID" value="VDL98099.1"/>
    <property type="molecule type" value="Genomic_DNA"/>
</dbReference>
<evidence type="ECO:0000313" key="3">
    <source>
        <dbReference type="WBParaSite" id="SSLN_0001215901-mRNA-1"/>
    </source>
</evidence>
<organism evidence="3">
    <name type="scientific">Schistocephalus solidus</name>
    <name type="common">Tapeworm</name>
    <dbReference type="NCBI Taxonomy" id="70667"/>
    <lineage>
        <taxon>Eukaryota</taxon>
        <taxon>Metazoa</taxon>
        <taxon>Spiralia</taxon>
        <taxon>Lophotrochozoa</taxon>
        <taxon>Platyhelminthes</taxon>
        <taxon>Cestoda</taxon>
        <taxon>Eucestoda</taxon>
        <taxon>Diphyllobothriidea</taxon>
        <taxon>Diphyllobothriidae</taxon>
        <taxon>Schistocephalus</taxon>
    </lineage>
</organism>
<name>A0A183T5G6_SCHSO</name>
<sequence length="117" mass="13145">MGTFSTVISAMLMDAYRDEQPGIRIAYRTVGQLLNIRLMQVSTRVSTTIVHDLLFADDCTLNFVTEEDIHRSMDLFVAGCANFRLKISTAKTVVMHQPPSSAEYNAPRIHLNSVQLK</sequence>
<dbReference type="AlphaFoldDB" id="A0A183T5G6"/>
<dbReference type="OrthoDB" id="425014at2759"/>
<evidence type="ECO:0000313" key="1">
    <source>
        <dbReference type="EMBL" id="VDL98099.1"/>
    </source>
</evidence>
<gene>
    <name evidence="1" type="ORF">SSLN_LOCUS11714</name>
</gene>
<dbReference type="Proteomes" id="UP000275846">
    <property type="component" value="Unassembled WGS sequence"/>
</dbReference>
<protein>
    <submittedName>
        <fullName evidence="3">Reverse transcriptase domain-containing protein</fullName>
    </submittedName>
</protein>
<reference evidence="3" key="1">
    <citation type="submission" date="2016-06" db="UniProtKB">
        <authorList>
            <consortium name="WormBaseParasite"/>
        </authorList>
    </citation>
    <scope>IDENTIFICATION</scope>
</reference>
<dbReference type="WBParaSite" id="SSLN_0001215901-mRNA-1">
    <property type="protein sequence ID" value="SSLN_0001215901-mRNA-1"/>
    <property type="gene ID" value="SSLN_0001215901"/>
</dbReference>
<accession>A0A183T5G6</accession>
<proteinExistence type="predicted"/>
<evidence type="ECO:0000313" key="2">
    <source>
        <dbReference type="Proteomes" id="UP000275846"/>
    </source>
</evidence>